<evidence type="ECO:0000313" key="3">
    <source>
        <dbReference type="Proteomes" id="UP001219355"/>
    </source>
</evidence>
<gene>
    <name evidence="2" type="ORF">PRK78_002268</name>
</gene>
<feature type="region of interest" description="Disordered" evidence="1">
    <location>
        <begin position="22"/>
        <end position="130"/>
    </location>
</feature>
<feature type="compositionally biased region" description="Basic and acidic residues" evidence="1">
    <location>
        <begin position="121"/>
        <end position="130"/>
    </location>
</feature>
<proteinExistence type="predicted"/>
<keyword evidence="3" id="KW-1185">Reference proteome</keyword>
<organism evidence="2 3">
    <name type="scientific">Emydomyces testavorans</name>
    <dbReference type="NCBI Taxonomy" id="2070801"/>
    <lineage>
        <taxon>Eukaryota</taxon>
        <taxon>Fungi</taxon>
        <taxon>Dikarya</taxon>
        <taxon>Ascomycota</taxon>
        <taxon>Pezizomycotina</taxon>
        <taxon>Eurotiomycetes</taxon>
        <taxon>Eurotiomycetidae</taxon>
        <taxon>Onygenales</taxon>
        <taxon>Nannizziopsiaceae</taxon>
        <taxon>Emydomyces</taxon>
    </lineage>
</organism>
<sequence>MLFKARFPSSSTLLARRYKLIHPTPLSSLSIPKATTATPAARYGDWRGTRSEDHSVNRSKKGDHTDPETEGTRAGQKEKEEGNGVADKTKSQATTERDQNRSTEKTEEEFPKAPRPIIGLTDERGEKGRG</sequence>
<feature type="compositionally biased region" description="Basic and acidic residues" evidence="1">
    <location>
        <begin position="44"/>
        <end position="112"/>
    </location>
</feature>
<feature type="compositionally biased region" description="Polar residues" evidence="1">
    <location>
        <begin position="25"/>
        <end position="38"/>
    </location>
</feature>
<dbReference type="AlphaFoldDB" id="A0AAF0DEK3"/>
<protein>
    <submittedName>
        <fullName evidence="2">Uncharacterized protein</fullName>
    </submittedName>
</protein>
<reference evidence="2" key="1">
    <citation type="submission" date="2023-03" db="EMBL/GenBank/DDBJ databases">
        <title>Emydomyces testavorans Genome Sequence.</title>
        <authorList>
            <person name="Hoyer L."/>
        </authorList>
    </citation>
    <scope>NUCLEOTIDE SEQUENCE</scope>
    <source>
        <strain evidence="2">16-2883</strain>
    </source>
</reference>
<evidence type="ECO:0000313" key="2">
    <source>
        <dbReference type="EMBL" id="WEW56813.1"/>
    </source>
</evidence>
<evidence type="ECO:0000256" key="1">
    <source>
        <dbReference type="SAM" id="MobiDB-lite"/>
    </source>
</evidence>
<dbReference type="EMBL" id="CP120627">
    <property type="protein sequence ID" value="WEW56813.1"/>
    <property type="molecule type" value="Genomic_DNA"/>
</dbReference>
<name>A0AAF0DEK3_9EURO</name>
<dbReference type="Proteomes" id="UP001219355">
    <property type="component" value="Chromosome 1"/>
</dbReference>
<accession>A0AAF0DEK3</accession>